<organism evidence="3 4">
    <name type="scientific">Variovorax paradoxus</name>
    <dbReference type="NCBI Taxonomy" id="34073"/>
    <lineage>
        <taxon>Bacteria</taxon>
        <taxon>Pseudomonadati</taxon>
        <taxon>Pseudomonadota</taxon>
        <taxon>Betaproteobacteria</taxon>
        <taxon>Burkholderiales</taxon>
        <taxon>Comamonadaceae</taxon>
        <taxon>Variovorax</taxon>
    </lineage>
</organism>
<sequence length="254" mass="26864">MNPSPTTHKVMLLVDADNVSADVMEQAVRGVIAEHGHLHVRRAYCTAEVALKHQQLFKRLSMRPMVNLAAGKNSTDIALAVDAMDLVMAERPQLVYLDARRLRPFHRPEAQGCRRGGIAGRRAAGPPGAQGRGQEDHAAAASELDTVRAADAVPAARAPARKTAARKTATTRGARTAAAAEAPAPSAAAQAVLDAAPALIGGAELALNDVVQALRAAKLLGKHASSLKFFERLQGEFVLLQHPDRVRWSGAAPT</sequence>
<dbReference type="InterPro" id="IPR021139">
    <property type="entry name" value="NYN"/>
</dbReference>
<reference evidence="3 4" key="1">
    <citation type="submission" date="2017-08" db="EMBL/GenBank/DDBJ databases">
        <title>Infants hospitalized years apart are colonized by the same room-sourced microbial strains.</title>
        <authorList>
            <person name="Brooks B."/>
            <person name="Olm M.R."/>
            <person name="Firek B.A."/>
            <person name="Baker R."/>
            <person name="Thomas B.C."/>
            <person name="Morowitz M.J."/>
            <person name="Banfield J.F."/>
        </authorList>
    </citation>
    <scope>NUCLEOTIDE SEQUENCE [LARGE SCALE GENOMIC DNA]</scope>
    <source>
        <strain evidence="3">S2_005_003_R2_41</strain>
    </source>
</reference>
<dbReference type="Proteomes" id="UP000249135">
    <property type="component" value="Unassembled WGS sequence"/>
</dbReference>
<dbReference type="EMBL" id="QFPP01000163">
    <property type="protein sequence ID" value="PZQ73825.1"/>
    <property type="molecule type" value="Genomic_DNA"/>
</dbReference>
<feature type="compositionally biased region" description="Low complexity" evidence="1">
    <location>
        <begin position="120"/>
        <end position="129"/>
    </location>
</feature>
<evidence type="ECO:0000313" key="4">
    <source>
        <dbReference type="Proteomes" id="UP000249135"/>
    </source>
</evidence>
<feature type="compositionally biased region" description="Low complexity" evidence="1">
    <location>
        <begin position="166"/>
        <end position="181"/>
    </location>
</feature>
<evidence type="ECO:0000259" key="2">
    <source>
        <dbReference type="Pfam" id="PF01936"/>
    </source>
</evidence>
<dbReference type="Gene3D" id="3.40.50.1010">
    <property type="entry name" value="5'-nuclease"/>
    <property type="match status" value="1"/>
</dbReference>
<name>A0A2W5QGC5_VARPD</name>
<comment type="caution">
    <text evidence="3">The sequence shown here is derived from an EMBL/GenBank/DDBJ whole genome shotgun (WGS) entry which is preliminary data.</text>
</comment>
<accession>A0A2W5QGC5</accession>
<proteinExistence type="predicted"/>
<dbReference type="AlphaFoldDB" id="A0A2W5QGC5"/>
<dbReference type="PANTHER" id="PTHR35811">
    <property type="entry name" value="SLR1870 PROTEIN"/>
    <property type="match status" value="1"/>
</dbReference>
<gene>
    <name evidence="3" type="ORF">DI563_13835</name>
</gene>
<evidence type="ECO:0000313" key="3">
    <source>
        <dbReference type="EMBL" id="PZQ73825.1"/>
    </source>
</evidence>
<dbReference type="GO" id="GO:0004540">
    <property type="term" value="F:RNA nuclease activity"/>
    <property type="evidence" value="ECO:0007669"/>
    <property type="project" value="InterPro"/>
</dbReference>
<evidence type="ECO:0000256" key="1">
    <source>
        <dbReference type="SAM" id="MobiDB-lite"/>
    </source>
</evidence>
<dbReference type="PANTHER" id="PTHR35811:SF1">
    <property type="entry name" value="HTH OST-TYPE DOMAIN-CONTAINING PROTEIN"/>
    <property type="match status" value="1"/>
</dbReference>
<feature type="domain" description="NYN" evidence="2">
    <location>
        <begin position="9"/>
        <end position="92"/>
    </location>
</feature>
<feature type="region of interest" description="Disordered" evidence="1">
    <location>
        <begin position="116"/>
        <end position="140"/>
    </location>
</feature>
<protein>
    <submittedName>
        <fullName evidence="3">NYN domain-containing protein</fullName>
    </submittedName>
</protein>
<feature type="region of interest" description="Disordered" evidence="1">
    <location>
        <begin position="153"/>
        <end position="181"/>
    </location>
</feature>
<dbReference type="Pfam" id="PF01936">
    <property type="entry name" value="NYN"/>
    <property type="match status" value="1"/>
</dbReference>